<dbReference type="SUPFAM" id="SSF55729">
    <property type="entry name" value="Acyl-CoA N-acyltransferases (Nat)"/>
    <property type="match status" value="1"/>
</dbReference>
<evidence type="ECO:0000259" key="3">
    <source>
        <dbReference type="PROSITE" id="PS51186"/>
    </source>
</evidence>
<dbReference type="PROSITE" id="PS51186">
    <property type="entry name" value="GNAT"/>
    <property type="match status" value="1"/>
</dbReference>
<dbReference type="InterPro" id="IPR050832">
    <property type="entry name" value="Bact_Acetyltransf"/>
</dbReference>
<reference evidence="4 5" key="1">
    <citation type="submission" date="2024-02" db="EMBL/GenBank/DDBJ databases">
        <title>Herpetosiphon gulosus NBRC 112829.</title>
        <authorList>
            <person name="Ichikawa N."/>
            <person name="Katano-Makiyama Y."/>
            <person name="Hidaka K."/>
        </authorList>
    </citation>
    <scope>NUCLEOTIDE SEQUENCE [LARGE SCALE GENOMIC DNA]</scope>
    <source>
        <strain evidence="4 5">NBRC 112829</strain>
    </source>
</reference>
<comment type="caution">
    <text evidence="4">The sequence shown here is derived from an EMBL/GenBank/DDBJ whole genome shotgun (WGS) entry which is preliminary data.</text>
</comment>
<keyword evidence="5" id="KW-1185">Reference proteome</keyword>
<protein>
    <recommendedName>
        <fullName evidence="3">N-acetyltransferase domain-containing protein</fullName>
    </recommendedName>
</protein>
<name>A0ABP9WYU0_9CHLR</name>
<gene>
    <name evidence="4" type="ORF">Hgul01_02146</name>
</gene>
<dbReference type="Gene3D" id="3.40.630.30">
    <property type="match status" value="1"/>
</dbReference>
<accession>A0ABP9WYU0</accession>
<dbReference type="InterPro" id="IPR000182">
    <property type="entry name" value="GNAT_dom"/>
</dbReference>
<proteinExistence type="predicted"/>
<organism evidence="4 5">
    <name type="scientific">Herpetosiphon gulosus</name>
    <dbReference type="NCBI Taxonomy" id="1973496"/>
    <lineage>
        <taxon>Bacteria</taxon>
        <taxon>Bacillati</taxon>
        <taxon>Chloroflexota</taxon>
        <taxon>Chloroflexia</taxon>
        <taxon>Herpetosiphonales</taxon>
        <taxon>Herpetosiphonaceae</taxon>
        <taxon>Herpetosiphon</taxon>
    </lineage>
</organism>
<sequence>MTTDGFHDGSAIELTPAASFTIDELVAIYNQTRIDYIVPMPMNSQRLAEYIRLYDVNLDASFVAKADGDILGLAMLGVRRDHAWVTRLGVLPNRRKGGIGRALMVAMVEAARQHWLKYVQLEVILNNTPAHKLFLALGFEETNQLLVMRRPPGPVKQPAVGSIEWLDWSQLQRLVRQQPRGVPWTNQADSYDHMAMVEGCRVNLPDGGRGWCIFRRQPLVLSHIRLHTEVGDPNAVGSALLAHVHQRHSRLDTQAENIRCDDPHLAAYEQHGYIEAFQRIEMLLNLVANERVNKNPPQSAS</sequence>
<evidence type="ECO:0000313" key="5">
    <source>
        <dbReference type="Proteomes" id="UP001428290"/>
    </source>
</evidence>
<dbReference type="Pfam" id="PF00583">
    <property type="entry name" value="Acetyltransf_1"/>
    <property type="match status" value="1"/>
</dbReference>
<keyword evidence="2" id="KW-0012">Acyltransferase</keyword>
<evidence type="ECO:0000313" key="4">
    <source>
        <dbReference type="EMBL" id="GAA5528347.1"/>
    </source>
</evidence>
<dbReference type="CDD" id="cd04301">
    <property type="entry name" value="NAT_SF"/>
    <property type="match status" value="1"/>
</dbReference>
<evidence type="ECO:0000256" key="2">
    <source>
        <dbReference type="ARBA" id="ARBA00023315"/>
    </source>
</evidence>
<dbReference type="RefSeq" id="WP_345721967.1">
    <property type="nucleotide sequence ID" value="NZ_BAABRU010000007.1"/>
</dbReference>
<dbReference type="Proteomes" id="UP001428290">
    <property type="component" value="Unassembled WGS sequence"/>
</dbReference>
<dbReference type="PANTHER" id="PTHR43877:SF2">
    <property type="entry name" value="AMINOALKYLPHOSPHONATE N-ACETYLTRANSFERASE-RELATED"/>
    <property type="match status" value="1"/>
</dbReference>
<feature type="domain" description="N-acetyltransferase" evidence="3">
    <location>
        <begin position="12"/>
        <end position="167"/>
    </location>
</feature>
<dbReference type="PANTHER" id="PTHR43877">
    <property type="entry name" value="AMINOALKYLPHOSPHONATE N-ACETYLTRANSFERASE-RELATED-RELATED"/>
    <property type="match status" value="1"/>
</dbReference>
<keyword evidence="1" id="KW-0808">Transferase</keyword>
<evidence type="ECO:0000256" key="1">
    <source>
        <dbReference type="ARBA" id="ARBA00022679"/>
    </source>
</evidence>
<dbReference type="EMBL" id="BAABRU010000007">
    <property type="protein sequence ID" value="GAA5528347.1"/>
    <property type="molecule type" value="Genomic_DNA"/>
</dbReference>
<dbReference type="InterPro" id="IPR016181">
    <property type="entry name" value="Acyl_CoA_acyltransferase"/>
</dbReference>